<name>A0A8J9SG92_PHATR</name>
<protein>
    <submittedName>
        <fullName evidence="2">Uncharacterized protein</fullName>
    </submittedName>
</protein>
<proteinExistence type="predicted"/>
<sequence>MRKSRPKVLLLGVSYPKIETLSLLKQRPGCEGISNGGGRISLVERVVDSVKQNVLTQMDGRDLARCVATEEHCHVDVYTVSQEKGAIYRDDRHFDGNFNRQTFCRTLKKHFELIDEGFDQVILDYFWIPAGWNVQHWSRSFFKTTLVNLVKDCVLKLSRDAGHRPGRVYLPFCLHCFKEILASSSTILEHYNVSFLRKGELQQISFWKGTQQIDPDTMQGVLAKRRDQEELYCTFGPRDLHEGEDDPFISKGEIADMARKLEDFGMIRFIVLEPLTKTATTRTARQRKNTGRLRGDFVGLVPPPSVKRGFDHLKNTSVCPTTPRKSKLKRVAPNALSLPIRSLTRSEQDTRSTQRKAKERRIPRAGSPQTVIEGFLKEPAITSQQKQLKPSNLFP</sequence>
<reference evidence="2" key="1">
    <citation type="submission" date="2022-02" db="EMBL/GenBank/DDBJ databases">
        <authorList>
            <person name="Giguere J D."/>
        </authorList>
    </citation>
    <scope>NUCLEOTIDE SEQUENCE</scope>
    <source>
        <strain evidence="2">CCAP 1055/1</strain>
    </source>
</reference>
<gene>
    <name evidence="2" type="ORF">PTTT1_LOCUS9004</name>
</gene>
<dbReference type="EMBL" id="OU594952">
    <property type="protein sequence ID" value="CAG9279096.1"/>
    <property type="molecule type" value="Genomic_DNA"/>
</dbReference>
<accession>A0A8J9SG92</accession>
<feature type="compositionally biased region" description="Basic residues" evidence="1">
    <location>
        <begin position="353"/>
        <end position="363"/>
    </location>
</feature>
<evidence type="ECO:0000256" key="1">
    <source>
        <dbReference type="SAM" id="MobiDB-lite"/>
    </source>
</evidence>
<dbReference type="Proteomes" id="UP000836788">
    <property type="component" value="Chromosome 11"/>
</dbReference>
<evidence type="ECO:0000313" key="2">
    <source>
        <dbReference type="EMBL" id="CAG9279096.1"/>
    </source>
</evidence>
<dbReference type="AlphaFoldDB" id="A0A8J9SG92"/>
<feature type="region of interest" description="Disordered" evidence="1">
    <location>
        <begin position="319"/>
        <end position="372"/>
    </location>
</feature>
<organism evidence="2">
    <name type="scientific">Phaeodactylum tricornutum</name>
    <name type="common">Diatom</name>
    <dbReference type="NCBI Taxonomy" id="2850"/>
    <lineage>
        <taxon>Eukaryota</taxon>
        <taxon>Sar</taxon>
        <taxon>Stramenopiles</taxon>
        <taxon>Ochrophyta</taxon>
        <taxon>Bacillariophyta</taxon>
        <taxon>Bacillariophyceae</taxon>
        <taxon>Bacillariophycidae</taxon>
        <taxon>Naviculales</taxon>
        <taxon>Phaeodactylaceae</taxon>
        <taxon>Phaeodactylum</taxon>
    </lineage>
</organism>